<dbReference type="PANTHER" id="PTHR13778">
    <property type="entry name" value="GLYCOSYLTRANSFERASE 8 DOMAIN-CONTAINING PROTEIN"/>
    <property type="match status" value="1"/>
</dbReference>
<dbReference type="AlphaFoldDB" id="A0A086XT08"/>
<dbReference type="PANTHER" id="PTHR13778:SF47">
    <property type="entry name" value="LIPOPOLYSACCHARIDE 1,3-GALACTOSYLTRANSFERASE"/>
    <property type="match status" value="1"/>
</dbReference>
<sequence>MSRRIAVVASSDANWAWQSLFVLTRSIAFDTGQEIDHHLYLSGSPDPRILAAIPGEIRCHRIAALPDYFAQGAQAHVPAAAMLRLLALEELAPAYERVIYIDGDVFQSWGSLADLARVRLNGAVLGAVRDAMFWTGASRPFFERYANALSSGIGQRYFNSGVLVADGAAYARAQISRRGCDFLRDTPQRCRFGDQSALNAVVAGSWAELSAGWNWQLSDLVYGLTDGRRPRLIHFTGPLKPWRDGLRLLPPAAFEAMRVFLGTRGWLDLLGESSPLGFDPRRDERMRTRRLEPFLRDTFARRETVKAYLDREDFADLQSGISGWG</sequence>
<dbReference type="GO" id="GO:0046872">
    <property type="term" value="F:metal ion binding"/>
    <property type="evidence" value="ECO:0007669"/>
    <property type="project" value="UniProtKB-KW"/>
</dbReference>
<dbReference type="InterPro" id="IPR029044">
    <property type="entry name" value="Nucleotide-diphossugar_trans"/>
</dbReference>
<dbReference type="Proteomes" id="UP000028824">
    <property type="component" value="Unassembled WGS sequence"/>
</dbReference>
<dbReference type="RefSeq" id="WP_036638776.1">
    <property type="nucleotide sequence ID" value="NZ_JFZB01000027.1"/>
</dbReference>
<keyword evidence="1" id="KW-0328">Glycosyltransferase</keyword>
<comment type="caution">
    <text evidence="4">The sequence shown here is derived from an EMBL/GenBank/DDBJ whole genome shotgun (WGS) entry which is preliminary data.</text>
</comment>
<dbReference type="eggNOG" id="COG1442">
    <property type="taxonomic scope" value="Bacteria"/>
</dbReference>
<dbReference type="STRING" id="1105367.CG50_06275"/>
<dbReference type="GO" id="GO:0016757">
    <property type="term" value="F:glycosyltransferase activity"/>
    <property type="evidence" value="ECO:0007669"/>
    <property type="project" value="UniProtKB-KW"/>
</dbReference>
<accession>A0A086XT08</accession>
<dbReference type="OrthoDB" id="5672604at2"/>
<keyword evidence="3" id="KW-0479">Metal-binding</keyword>
<dbReference type="Pfam" id="PF01501">
    <property type="entry name" value="Glyco_transf_8"/>
    <property type="match status" value="1"/>
</dbReference>
<dbReference type="Gene3D" id="3.90.550.10">
    <property type="entry name" value="Spore Coat Polysaccharide Biosynthesis Protein SpsA, Chain A"/>
    <property type="match status" value="1"/>
</dbReference>
<dbReference type="InterPro" id="IPR002495">
    <property type="entry name" value="Glyco_trans_8"/>
</dbReference>
<evidence type="ECO:0008006" key="6">
    <source>
        <dbReference type="Google" id="ProtNLM"/>
    </source>
</evidence>
<name>A0A086XT08_9RHOB</name>
<dbReference type="SUPFAM" id="SSF53448">
    <property type="entry name" value="Nucleotide-diphospho-sugar transferases"/>
    <property type="match status" value="1"/>
</dbReference>
<proteinExistence type="predicted"/>
<protein>
    <recommendedName>
        <fullName evidence="6">Glycosyl transferase</fullName>
    </recommendedName>
</protein>
<keyword evidence="5" id="KW-1185">Reference proteome</keyword>
<evidence type="ECO:0000313" key="4">
    <source>
        <dbReference type="EMBL" id="KFI25158.1"/>
    </source>
</evidence>
<reference evidence="4 5" key="1">
    <citation type="submission" date="2014-03" db="EMBL/GenBank/DDBJ databases">
        <title>Genome of Paenirhodobacter enshiensis DW2-9.</title>
        <authorList>
            <person name="Wang D."/>
            <person name="Wang G."/>
        </authorList>
    </citation>
    <scope>NUCLEOTIDE SEQUENCE [LARGE SCALE GENOMIC DNA]</scope>
    <source>
        <strain evidence="4 5">DW2-9</strain>
    </source>
</reference>
<gene>
    <name evidence="4" type="ORF">CG50_06275</name>
</gene>
<organism evidence="4 5">
    <name type="scientific">Paenirhodobacter enshiensis</name>
    <dbReference type="NCBI Taxonomy" id="1105367"/>
    <lineage>
        <taxon>Bacteria</taxon>
        <taxon>Pseudomonadati</taxon>
        <taxon>Pseudomonadota</taxon>
        <taxon>Alphaproteobacteria</taxon>
        <taxon>Rhodobacterales</taxon>
        <taxon>Rhodobacter group</taxon>
        <taxon>Paenirhodobacter</taxon>
    </lineage>
</organism>
<evidence type="ECO:0000256" key="2">
    <source>
        <dbReference type="ARBA" id="ARBA00022679"/>
    </source>
</evidence>
<keyword evidence="2" id="KW-0808">Transferase</keyword>
<evidence type="ECO:0000256" key="3">
    <source>
        <dbReference type="ARBA" id="ARBA00022723"/>
    </source>
</evidence>
<evidence type="ECO:0000256" key="1">
    <source>
        <dbReference type="ARBA" id="ARBA00022676"/>
    </source>
</evidence>
<dbReference type="InterPro" id="IPR050748">
    <property type="entry name" value="Glycosyltrans_8_dom-fam"/>
</dbReference>
<evidence type="ECO:0000313" key="5">
    <source>
        <dbReference type="Proteomes" id="UP000028824"/>
    </source>
</evidence>
<dbReference type="EMBL" id="JFZB01000027">
    <property type="protein sequence ID" value="KFI25158.1"/>
    <property type="molecule type" value="Genomic_DNA"/>
</dbReference>